<keyword evidence="3" id="KW-1185">Reference proteome</keyword>
<reference evidence="2 3" key="1">
    <citation type="submission" date="2016-10" db="EMBL/GenBank/DDBJ databases">
        <authorList>
            <person name="de Groot N.N."/>
        </authorList>
    </citation>
    <scope>NUCLEOTIDE SEQUENCE [LARGE SCALE GENOMIC DNA]</scope>
    <source>
        <strain evidence="2 3">DSM 8537</strain>
    </source>
</reference>
<evidence type="ECO:0000256" key="1">
    <source>
        <dbReference type="SAM" id="MobiDB-lite"/>
    </source>
</evidence>
<protein>
    <submittedName>
        <fullName evidence="2">Phage Tail Protein X</fullName>
    </submittedName>
</protein>
<organism evidence="2 3">
    <name type="scientific">Paracoccus aminovorans</name>
    <dbReference type="NCBI Taxonomy" id="34004"/>
    <lineage>
        <taxon>Bacteria</taxon>
        <taxon>Pseudomonadati</taxon>
        <taxon>Pseudomonadota</taxon>
        <taxon>Alphaproteobacteria</taxon>
        <taxon>Rhodobacterales</taxon>
        <taxon>Paracoccaceae</taxon>
        <taxon>Paracoccus</taxon>
    </lineage>
</organism>
<name>A0A1I3AU17_9RHOB</name>
<dbReference type="STRING" id="34004.SAMN04488021_11717"/>
<proteinExistence type="predicted"/>
<dbReference type="OrthoDB" id="9809850at2"/>
<dbReference type="AlphaFoldDB" id="A0A1I3AU17"/>
<dbReference type="EMBL" id="FOPU01000017">
    <property type="protein sequence ID" value="SFH53577.1"/>
    <property type="molecule type" value="Genomic_DNA"/>
</dbReference>
<dbReference type="Proteomes" id="UP000183635">
    <property type="component" value="Unassembled WGS sequence"/>
</dbReference>
<accession>A0A1I3AU17</accession>
<dbReference type="Pfam" id="PF05489">
    <property type="entry name" value="Phage_tail_X"/>
    <property type="match status" value="1"/>
</dbReference>
<feature type="region of interest" description="Disordered" evidence="1">
    <location>
        <begin position="67"/>
        <end position="95"/>
    </location>
</feature>
<sequence>MIDRNSRYAKSAVLHLTDAEGREIAYLDRRIIPDSPRIAARIAVEDGDRLDLIAHRAYGDARQSWRVMDANPDPEPLTLADTPGRRLGLTQPGEA</sequence>
<gene>
    <name evidence="2" type="ORF">SAMN04488021_11717</name>
</gene>
<evidence type="ECO:0000313" key="3">
    <source>
        <dbReference type="Proteomes" id="UP000183635"/>
    </source>
</evidence>
<dbReference type="RefSeq" id="WP_074968002.1">
    <property type="nucleotide sequence ID" value="NZ_CBCRYP010000049.1"/>
</dbReference>
<evidence type="ECO:0000313" key="2">
    <source>
        <dbReference type="EMBL" id="SFH53577.1"/>
    </source>
</evidence>
<dbReference type="InterPro" id="IPR008861">
    <property type="entry name" value="GpX-like"/>
</dbReference>